<dbReference type="STRING" id="31964.CMS1552"/>
<evidence type="ECO:0000259" key="2">
    <source>
        <dbReference type="Pfam" id="PF04073"/>
    </source>
</evidence>
<dbReference type="PANTHER" id="PTHR30411">
    <property type="entry name" value="CYTOPLASMIC PROTEIN"/>
    <property type="match status" value="1"/>
</dbReference>
<dbReference type="InterPro" id="IPR007214">
    <property type="entry name" value="YbaK/aa-tRNA-synth-assoc-dom"/>
</dbReference>
<evidence type="ECO:0000313" key="4">
    <source>
        <dbReference type="Proteomes" id="UP000001318"/>
    </source>
</evidence>
<organism evidence="3 4">
    <name type="scientific">Clavibacter sepedonicus</name>
    <name type="common">Clavibacter michiganensis subsp. sepedonicus</name>
    <dbReference type="NCBI Taxonomy" id="31964"/>
    <lineage>
        <taxon>Bacteria</taxon>
        <taxon>Bacillati</taxon>
        <taxon>Actinomycetota</taxon>
        <taxon>Actinomycetes</taxon>
        <taxon>Micrococcales</taxon>
        <taxon>Microbacteriaceae</taxon>
        <taxon>Clavibacter</taxon>
    </lineage>
</organism>
<proteinExistence type="predicted"/>
<dbReference type="EMBL" id="AM849034">
    <property type="protein sequence ID" value="CAQ01663.1"/>
    <property type="molecule type" value="Genomic_DNA"/>
</dbReference>
<dbReference type="PANTHER" id="PTHR30411:SF1">
    <property type="entry name" value="CYTOPLASMIC PROTEIN"/>
    <property type="match status" value="1"/>
</dbReference>
<evidence type="ECO:0000256" key="1">
    <source>
        <dbReference type="SAM" id="MobiDB-lite"/>
    </source>
</evidence>
<dbReference type="KEGG" id="cms:CMS1552"/>
<dbReference type="Proteomes" id="UP000001318">
    <property type="component" value="Chromosome"/>
</dbReference>
<accession>B0RBC2</accession>
<dbReference type="SUPFAM" id="SSF55826">
    <property type="entry name" value="YbaK/ProRS associated domain"/>
    <property type="match status" value="1"/>
</dbReference>
<feature type="region of interest" description="Disordered" evidence="1">
    <location>
        <begin position="1"/>
        <end position="23"/>
    </location>
</feature>
<dbReference type="RefSeq" id="WP_012298922.1">
    <property type="nucleotide sequence ID" value="NC_010407.1"/>
</dbReference>
<dbReference type="eggNOG" id="COG2606">
    <property type="taxonomic scope" value="Bacteria"/>
</dbReference>
<sequence>MADISPSPVPSGSDDAAPPPRGRQRVLDHAARLGIDVEVVDRPDASSLEEAAAGLGIEASHLVKSLVVKRHDGALLIALVPGDRQISWSKPRALVGVNKLSMPAPEVALEATGYERGTITPLGADGDLPVYADERIAGRRIGMGAGEHGVSALVDADALVAALGATVGDITDELTIRRL</sequence>
<keyword evidence="4" id="KW-1185">Reference proteome</keyword>
<name>B0RBC2_CLASE</name>
<evidence type="ECO:0000313" key="3">
    <source>
        <dbReference type="EMBL" id="CAQ01663.1"/>
    </source>
</evidence>
<protein>
    <recommendedName>
        <fullName evidence="2">YbaK/aminoacyl-tRNA synthetase-associated domain-containing protein</fullName>
    </recommendedName>
</protein>
<dbReference type="CDD" id="cd04332">
    <property type="entry name" value="YbaK_like"/>
    <property type="match status" value="1"/>
</dbReference>
<dbReference type="InterPro" id="IPR036754">
    <property type="entry name" value="YbaK/aa-tRNA-synt-asso_dom_sf"/>
</dbReference>
<feature type="domain" description="YbaK/aminoacyl-tRNA synthetase-associated" evidence="2">
    <location>
        <begin position="43"/>
        <end position="159"/>
    </location>
</feature>
<dbReference type="HOGENOM" id="CLU_094875_1_2_11"/>
<reference evidence="3 4" key="1">
    <citation type="journal article" date="2008" name="J. Bacteriol.">
        <title>Genome of the actinomycete plant pathogen Clavibacter michiganensis subsp. sepedonicus suggests recent niche adaptation.</title>
        <authorList>
            <person name="Bentley S.D."/>
            <person name="Corton C."/>
            <person name="Brown S.E."/>
            <person name="Barron A."/>
            <person name="Clark L."/>
            <person name="Doggett J."/>
            <person name="Harris B."/>
            <person name="Ormond D."/>
            <person name="Quail M.A."/>
            <person name="May G."/>
            <person name="Francis D."/>
            <person name="Knudson D."/>
            <person name="Parkhill J."/>
            <person name="Ishimaru C.A."/>
        </authorList>
    </citation>
    <scope>NUCLEOTIDE SEQUENCE [LARGE SCALE GENOMIC DNA]</scope>
    <source>
        <strain evidence="4">ATCC 33113 / DSM 20744 / JCM 9667 / LMG 2889 / ICMP 2535 / C-1</strain>
    </source>
</reference>
<dbReference type="GO" id="GO:0002161">
    <property type="term" value="F:aminoacyl-tRNA deacylase activity"/>
    <property type="evidence" value="ECO:0007669"/>
    <property type="project" value="InterPro"/>
</dbReference>
<dbReference type="GeneID" id="29469816"/>
<dbReference type="Pfam" id="PF04073">
    <property type="entry name" value="tRNA_edit"/>
    <property type="match status" value="1"/>
</dbReference>
<gene>
    <name evidence="3" type="ordered locus">CMS1552</name>
</gene>
<dbReference type="AlphaFoldDB" id="B0RBC2"/>
<dbReference type="Gene3D" id="3.90.960.10">
    <property type="entry name" value="YbaK/aminoacyl-tRNA synthetase-associated domain"/>
    <property type="match status" value="1"/>
</dbReference>